<organism evidence="2 3">
    <name type="scientific">Citricoccus nitrophenolicus</name>
    <dbReference type="NCBI Taxonomy" id="863575"/>
    <lineage>
        <taxon>Bacteria</taxon>
        <taxon>Bacillati</taxon>
        <taxon>Actinomycetota</taxon>
        <taxon>Actinomycetes</taxon>
        <taxon>Micrococcales</taxon>
        <taxon>Micrococcaceae</taxon>
        <taxon>Citricoccus</taxon>
    </lineage>
</organism>
<keyword evidence="1" id="KW-0812">Transmembrane</keyword>
<reference evidence="2 3" key="1">
    <citation type="submission" date="2024-05" db="EMBL/GenBank/DDBJ databases">
        <authorList>
            <person name="Yi C."/>
        </authorList>
    </citation>
    <scope>NUCLEOTIDE SEQUENCE [LARGE SCALE GENOMIC DNA]</scope>
    <source>
        <strain evidence="2 3">XS13</strain>
    </source>
</reference>
<dbReference type="Pfam" id="PF11139">
    <property type="entry name" value="SfLAP"/>
    <property type="match status" value="1"/>
</dbReference>
<protein>
    <submittedName>
        <fullName evidence="2">GAP family protein</fullName>
    </submittedName>
</protein>
<keyword evidence="3" id="KW-1185">Reference proteome</keyword>
<accession>A0ABV0IL53</accession>
<feature type="transmembrane region" description="Helical" evidence="1">
    <location>
        <begin position="185"/>
        <end position="207"/>
    </location>
</feature>
<dbReference type="EMBL" id="JBDXMX010000007">
    <property type="protein sequence ID" value="MEO9248825.1"/>
    <property type="molecule type" value="Genomic_DNA"/>
</dbReference>
<feature type="transmembrane region" description="Helical" evidence="1">
    <location>
        <begin position="86"/>
        <end position="104"/>
    </location>
</feature>
<evidence type="ECO:0000313" key="2">
    <source>
        <dbReference type="EMBL" id="MEO9248825.1"/>
    </source>
</evidence>
<sequence length="265" mass="27226">MDFPDALTGAPLLLILAVLALVDSTSFGTLAVPAWFLMAPGRLRPGRILAYLGTLAAFYAAVGFAVMAGAGWVVEHHADLLGSRPVMAVGLVAGVGLFWWSFRLDSPAAQERSRSGAGRLARWRQRAVGALPETPAEPGATAAGRQSSGLGALVALALTAGLAEVATMLPYLAAIGLIVTQGPGWPASGLLLVAYCVVMMLPALVLLAGRLVARRLVERPLARLDAWFTRHGASTAAWVVGAVGVFLVLNTAPVVSATGAVSTAG</sequence>
<dbReference type="Proteomes" id="UP001484097">
    <property type="component" value="Unassembled WGS sequence"/>
</dbReference>
<comment type="caution">
    <text evidence="2">The sequence shown here is derived from an EMBL/GenBank/DDBJ whole genome shotgun (WGS) entry which is preliminary data.</text>
</comment>
<feature type="transmembrane region" description="Helical" evidence="1">
    <location>
        <begin position="12"/>
        <end position="37"/>
    </location>
</feature>
<gene>
    <name evidence="2" type="ORF">ABDK96_14160</name>
</gene>
<dbReference type="RefSeq" id="WP_347921549.1">
    <property type="nucleotide sequence ID" value="NZ_JBDXMX010000007.1"/>
</dbReference>
<name>A0ABV0IL53_9MICC</name>
<proteinExistence type="predicted"/>
<keyword evidence="1" id="KW-0472">Membrane</keyword>
<feature type="transmembrane region" description="Helical" evidence="1">
    <location>
        <begin position="49"/>
        <end position="74"/>
    </location>
</feature>
<keyword evidence="1" id="KW-1133">Transmembrane helix</keyword>
<dbReference type="InterPro" id="IPR021315">
    <property type="entry name" value="Gap/Sap"/>
</dbReference>
<evidence type="ECO:0000256" key="1">
    <source>
        <dbReference type="SAM" id="Phobius"/>
    </source>
</evidence>
<feature type="transmembrane region" description="Helical" evidence="1">
    <location>
        <begin position="153"/>
        <end position="179"/>
    </location>
</feature>
<feature type="transmembrane region" description="Helical" evidence="1">
    <location>
        <begin position="228"/>
        <end position="249"/>
    </location>
</feature>
<evidence type="ECO:0000313" key="3">
    <source>
        <dbReference type="Proteomes" id="UP001484097"/>
    </source>
</evidence>